<name>A0A8X6PJ03_NEPPI</name>
<evidence type="ECO:0000313" key="1">
    <source>
        <dbReference type="EMBL" id="GFT73859.1"/>
    </source>
</evidence>
<keyword evidence="2" id="KW-1185">Reference proteome</keyword>
<proteinExistence type="predicted"/>
<gene>
    <name evidence="1" type="ORF">NPIL_460811</name>
</gene>
<comment type="caution">
    <text evidence="1">The sequence shown here is derived from an EMBL/GenBank/DDBJ whole genome shotgun (WGS) entry which is preliminary data.</text>
</comment>
<dbReference type="Proteomes" id="UP000887013">
    <property type="component" value="Unassembled WGS sequence"/>
</dbReference>
<accession>A0A8X6PJ03</accession>
<evidence type="ECO:0000313" key="2">
    <source>
        <dbReference type="Proteomes" id="UP000887013"/>
    </source>
</evidence>
<dbReference type="EMBL" id="BMAW01117186">
    <property type="protein sequence ID" value="GFT73859.1"/>
    <property type="molecule type" value="Genomic_DNA"/>
</dbReference>
<sequence length="102" mass="12056">MEDEIPRRACERFITLKVKSLPHQKRRLMATLKNNKNSFDKVFFHKNPSDDFLYFYLNQMQFSVNPKRSSLSFDRRRGRATTKLVDMTTSQSFSDNPGESVM</sequence>
<protein>
    <submittedName>
        <fullName evidence="1">Uncharacterized protein</fullName>
    </submittedName>
</protein>
<reference evidence="1" key="1">
    <citation type="submission" date="2020-08" db="EMBL/GenBank/DDBJ databases">
        <title>Multicomponent nature underlies the extraordinary mechanical properties of spider dragline silk.</title>
        <authorList>
            <person name="Kono N."/>
            <person name="Nakamura H."/>
            <person name="Mori M."/>
            <person name="Yoshida Y."/>
            <person name="Ohtoshi R."/>
            <person name="Malay A.D."/>
            <person name="Moran D.A.P."/>
            <person name="Tomita M."/>
            <person name="Numata K."/>
            <person name="Arakawa K."/>
        </authorList>
    </citation>
    <scope>NUCLEOTIDE SEQUENCE</scope>
</reference>
<dbReference type="AlphaFoldDB" id="A0A8X6PJ03"/>
<organism evidence="1 2">
    <name type="scientific">Nephila pilipes</name>
    <name type="common">Giant wood spider</name>
    <name type="synonym">Nephila maculata</name>
    <dbReference type="NCBI Taxonomy" id="299642"/>
    <lineage>
        <taxon>Eukaryota</taxon>
        <taxon>Metazoa</taxon>
        <taxon>Ecdysozoa</taxon>
        <taxon>Arthropoda</taxon>
        <taxon>Chelicerata</taxon>
        <taxon>Arachnida</taxon>
        <taxon>Araneae</taxon>
        <taxon>Araneomorphae</taxon>
        <taxon>Entelegynae</taxon>
        <taxon>Araneoidea</taxon>
        <taxon>Nephilidae</taxon>
        <taxon>Nephila</taxon>
    </lineage>
</organism>